<keyword evidence="1 5" id="KW-0597">Phosphoprotein</keyword>
<dbReference type="SMART" id="SM00448">
    <property type="entry name" value="REC"/>
    <property type="match status" value="1"/>
</dbReference>
<dbReference type="PROSITE" id="PS50110">
    <property type="entry name" value="RESPONSE_REGULATORY"/>
    <property type="match status" value="1"/>
</dbReference>
<dbReference type="InterPro" id="IPR000792">
    <property type="entry name" value="Tscrpt_reg_LuxR_C"/>
</dbReference>
<dbReference type="PANTHER" id="PTHR43214">
    <property type="entry name" value="TWO-COMPONENT RESPONSE REGULATOR"/>
    <property type="match status" value="1"/>
</dbReference>
<keyword evidence="3 8" id="KW-0238">DNA-binding</keyword>
<keyword evidence="9" id="KW-1185">Reference proteome</keyword>
<dbReference type="InterPro" id="IPR011006">
    <property type="entry name" value="CheY-like_superfamily"/>
</dbReference>
<dbReference type="GO" id="GO:0003677">
    <property type="term" value="F:DNA binding"/>
    <property type="evidence" value="ECO:0007669"/>
    <property type="project" value="UniProtKB-KW"/>
</dbReference>
<dbReference type="PANTHER" id="PTHR43214:SF24">
    <property type="entry name" value="TRANSCRIPTIONAL REGULATORY PROTEIN NARL-RELATED"/>
    <property type="match status" value="1"/>
</dbReference>
<evidence type="ECO:0000256" key="5">
    <source>
        <dbReference type="PROSITE-ProRule" id="PRU00169"/>
    </source>
</evidence>
<evidence type="ECO:0000256" key="1">
    <source>
        <dbReference type="ARBA" id="ARBA00022553"/>
    </source>
</evidence>
<reference evidence="9" key="1">
    <citation type="submission" date="2016-10" db="EMBL/GenBank/DDBJ databases">
        <authorList>
            <person name="Varghese N."/>
            <person name="Submissions S."/>
        </authorList>
    </citation>
    <scope>NUCLEOTIDE SEQUENCE [LARGE SCALE GENOMIC DNA]</scope>
    <source>
        <strain evidence="9">DSM 22002</strain>
    </source>
</reference>
<feature type="modified residue" description="4-aspartylphosphate" evidence="5">
    <location>
        <position position="54"/>
    </location>
</feature>
<dbReference type="PRINTS" id="PR00038">
    <property type="entry name" value="HTHLUXR"/>
</dbReference>
<dbReference type="RefSeq" id="WP_092501693.1">
    <property type="nucleotide sequence ID" value="NZ_LT629695.1"/>
</dbReference>
<evidence type="ECO:0000259" key="6">
    <source>
        <dbReference type="PROSITE" id="PS50043"/>
    </source>
</evidence>
<dbReference type="SUPFAM" id="SSF52172">
    <property type="entry name" value="CheY-like"/>
    <property type="match status" value="1"/>
</dbReference>
<dbReference type="InterPro" id="IPR001789">
    <property type="entry name" value="Sig_transdc_resp-reg_receiver"/>
</dbReference>
<dbReference type="STRING" id="399736.SAMN04489720_0225"/>
<dbReference type="Pfam" id="PF00072">
    <property type="entry name" value="Response_reg"/>
    <property type="match status" value="1"/>
</dbReference>
<evidence type="ECO:0000256" key="4">
    <source>
        <dbReference type="ARBA" id="ARBA00023163"/>
    </source>
</evidence>
<dbReference type="Proteomes" id="UP000198822">
    <property type="component" value="Chromosome I"/>
</dbReference>
<dbReference type="CDD" id="cd06170">
    <property type="entry name" value="LuxR_C_like"/>
    <property type="match status" value="1"/>
</dbReference>
<dbReference type="InterPro" id="IPR058245">
    <property type="entry name" value="NreC/VraR/RcsB-like_REC"/>
</dbReference>
<feature type="domain" description="Response regulatory" evidence="7">
    <location>
        <begin position="3"/>
        <end position="119"/>
    </location>
</feature>
<dbReference type="InterPro" id="IPR039420">
    <property type="entry name" value="WalR-like"/>
</dbReference>
<proteinExistence type="predicted"/>
<evidence type="ECO:0000256" key="3">
    <source>
        <dbReference type="ARBA" id="ARBA00023125"/>
    </source>
</evidence>
<dbReference type="SMART" id="SM00421">
    <property type="entry name" value="HTH_LUXR"/>
    <property type="match status" value="1"/>
</dbReference>
<dbReference type="AlphaFoldDB" id="A0A1G8A2Y2"/>
<dbReference type="PROSITE" id="PS50043">
    <property type="entry name" value="HTH_LUXR_2"/>
    <property type="match status" value="1"/>
</dbReference>
<gene>
    <name evidence="8" type="ORF">SAMN04489720_0225</name>
</gene>
<evidence type="ECO:0000313" key="9">
    <source>
        <dbReference type="Proteomes" id="UP000198822"/>
    </source>
</evidence>
<name>A0A1G8A2Y2_9MICO</name>
<dbReference type="Pfam" id="PF00196">
    <property type="entry name" value="GerE"/>
    <property type="match status" value="1"/>
</dbReference>
<evidence type="ECO:0000259" key="7">
    <source>
        <dbReference type="PROSITE" id="PS50110"/>
    </source>
</evidence>
<evidence type="ECO:0000313" key="8">
    <source>
        <dbReference type="EMBL" id="SDH15223.1"/>
    </source>
</evidence>
<feature type="domain" description="HTH luxR-type" evidence="6">
    <location>
        <begin position="144"/>
        <end position="209"/>
    </location>
</feature>
<evidence type="ECO:0000256" key="2">
    <source>
        <dbReference type="ARBA" id="ARBA00023015"/>
    </source>
</evidence>
<dbReference type="OrthoDB" id="9808843at2"/>
<dbReference type="CDD" id="cd17535">
    <property type="entry name" value="REC_NarL-like"/>
    <property type="match status" value="1"/>
</dbReference>
<organism evidence="8 9">
    <name type="scientific">Agrococcus jejuensis</name>
    <dbReference type="NCBI Taxonomy" id="399736"/>
    <lineage>
        <taxon>Bacteria</taxon>
        <taxon>Bacillati</taxon>
        <taxon>Actinomycetota</taxon>
        <taxon>Actinomycetes</taxon>
        <taxon>Micrococcales</taxon>
        <taxon>Microbacteriaceae</taxon>
        <taxon>Agrococcus</taxon>
    </lineage>
</organism>
<dbReference type="GO" id="GO:0006355">
    <property type="term" value="P:regulation of DNA-templated transcription"/>
    <property type="evidence" value="ECO:0007669"/>
    <property type="project" value="InterPro"/>
</dbReference>
<keyword evidence="2" id="KW-0805">Transcription regulation</keyword>
<sequence>MIRVLLVDDQALFRSGMRMLVDSQRDLEVVGEAGDGREAVRETLRLQPDIVLMDVRMPVLDGIDATAEIVAASSAARVVVLTTFDLDEAVARALRAGASGFLLKDAHPELVLATVRAVHGGSEVVAASATRTLLARHAEAPAAPPASLATLTPREHEILLQVARGLSNSEIAQSEFVSETTVKTHVSRMLQKLGLRDRVQAVVFAHAHGLV</sequence>
<dbReference type="Gene3D" id="3.40.50.2300">
    <property type="match status" value="1"/>
</dbReference>
<dbReference type="GO" id="GO:0000160">
    <property type="term" value="P:phosphorelay signal transduction system"/>
    <property type="evidence" value="ECO:0007669"/>
    <property type="project" value="InterPro"/>
</dbReference>
<keyword evidence="4" id="KW-0804">Transcription</keyword>
<accession>A0A1G8A2Y2</accession>
<dbReference type="EMBL" id="LT629695">
    <property type="protein sequence ID" value="SDH15223.1"/>
    <property type="molecule type" value="Genomic_DNA"/>
</dbReference>
<protein>
    <submittedName>
        <fullName evidence="8">DNA-binding response regulator, NarL/FixJ family, contains REC and HTH domains</fullName>
    </submittedName>
</protein>